<accession>A0ABD2QA68</accession>
<keyword evidence="3" id="KW-1185">Reference proteome</keyword>
<protein>
    <submittedName>
        <fullName evidence="2">Uncharacterized protein</fullName>
    </submittedName>
</protein>
<dbReference type="EMBL" id="JBJKFK010000541">
    <property type="protein sequence ID" value="KAL3316429.1"/>
    <property type="molecule type" value="Genomic_DNA"/>
</dbReference>
<feature type="transmembrane region" description="Helical" evidence="1">
    <location>
        <begin position="12"/>
        <end position="33"/>
    </location>
</feature>
<gene>
    <name evidence="2" type="ORF">Ciccas_004931</name>
</gene>
<evidence type="ECO:0000313" key="3">
    <source>
        <dbReference type="Proteomes" id="UP001626550"/>
    </source>
</evidence>
<reference evidence="2 3" key="1">
    <citation type="submission" date="2024-11" db="EMBL/GenBank/DDBJ databases">
        <title>Adaptive evolution of stress response genes in parasites aligns with host niche diversity.</title>
        <authorList>
            <person name="Hahn C."/>
            <person name="Resl P."/>
        </authorList>
    </citation>
    <scope>NUCLEOTIDE SEQUENCE [LARGE SCALE GENOMIC DNA]</scope>
    <source>
        <strain evidence="2">EGGRZ-B1_66</strain>
        <tissue evidence="2">Body</tissue>
    </source>
</reference>
<dbReference type="Proteomes" id="UP001626550">
    <property type="component" value="Unassembled WGS sequence"/>
</dbReference>
<keyword evidence="1" id="KW-1133">Transmembrane helix</keyword>
<evidence type="ECO:0000313" key="2">
    <source>
        <dbReference type="EMBL" id="KAL3316429.1"/>
    </source>
</evidence>
<comment type="caution">
    <text evidence="2">The sequence shown here is derived from an EMBL/GenBank/DDBJ whole genome shotgun (WGS) entry which is preliminary data.</text>
</comment>
<evidence type="ECO:0000256" key="1">
    <source>
        <dbReference type="SAM" id="Phobius"/>
    </source>
</evidence>
<keyword evidence="1" id="KW-0812">Transmembrane</keyword>
<name>A0ABD2QA68_9PLAT</name>
<dbReference type="AlphaFoldDB" id="A0ABD2QA68"/>
<keyword evidence="1" id="KW-0472">Membrane</keyword>
<organism evidence="2 3">
    <name type="scientific">Cichlidogyrus casuarinus</name>
    <dbReference type="NCBI Taxonomy" id="1844966"/>
    <lineage>
        <taxon>Eukaryota</taxon>
        <taxon>Metazoa</taxon>
        <taxon>Spiralia</taxon>
        <taxon>Lophotrochozoa</taxon>
        <taxon>Platyhelminthes</taxon>
        <taxon>Monogenea</taxon>
        <taxon>Monopisthocotylea</taxon>
        <taxon>Dactylogyridea</taxon>
        <taxon>Ancyrocephalidae</taxon>
        <taxon>Cichlidogyrus</taxon>
    </lineage>
</organism>
<sequence>MGFKDQVLPYLNVWLFVAFAFLVSLFITALVLIRERWDRIYCRGCCYGELFLPILLLLSDWFGCECCGGRALSAKYHTNKKYVLHT</sequence>
<proteinExistence type="predicted"/>